<evidence type="ECO:0000313" key="2">
    <source>
        <dbReference type="EMBL" id="CAK0762944.1"/>
    </source>
</evidence>
<dbReference type="GO" id="GO:0005829">
    <property type="term" value="C:cytosol"/>
    <property type="evidence" value="ECO:0007669"/>
    <property type="project" value="TreeGrafter"/>
</dbReference>
<evidence type="ECO:0000313" key="3">
    <source>
        <dbReference type="Proteomes" id="UP001314263"/>
    </source>
</evidence>
<dbReference type="SUPFAM" id="SSF51430">
    <property type="entry name" value="NAD(P)-linked oxidoreductase"/>
    <property type="match status" value="1"/>
</dbReference>
<dbReference type="InterPro" id="IPR036812">
    <property type="entry name" value="NAD(P)_OxRdtase_dom_sf"/>
</dbReference>
<dbReference type="InterPro" id="IPR020471">
    <property type="entry name" value="AKR"/>
</dbReference>
<feature type="domain" description="NADP-dependent oxidoreductase" evidence="1">
    <location>
        <begin position="4"/>
        <end position="169"/>
    </location>
</feature>
<dbReference type="EMBL" id="CAUYUE010000004">
    <property type="protein sequence ID" value="CAK0762944.1"/>
    <property type="molecule type" value="Genomic_DNA"/>
</dbReference>
<accession>A0AAV1I1T2</accession>
<dbReference type="Gene3D" id="3.20.20.100">
    <property type="entry name" value="NADP-dependent oxidoreductase domain"/>
    <property type="match status" value="1"/>
</dbReference>
<dbReference type="PANTHER" id="PTHR42686">
    <property type="entry name" value="GH17980P-RELATED"/>
    <property type="match status" value="1"/>
</dbReference>
<dbReference type="InterPro" id="IPR023210">
    <property type="entry name" value="NADP_OxRdtase_dom"/>
</dbReference>
<reference evidence="2 3" key="1">
    <citation type="submission" date="2023-10" db="EMBL/GenBank/DDBJ databases">
        <authorList>
            <person name="Maclean D."/>
            <person name="Macfadyen A."/>
        </authorList>
    </citation>
    <scope>NUCLEOTIDE SEQUENCE [LARGE SCALE GENOMIC DNA]</scope>
</reference>
<organism evidence="2 3">
    <name type="scientific">Coccomyxa viridis</name>
    <dbReference type="NCBI Taxonomy" id="1274662"/>
    <lineage>
        <taxon>Eukaryota</taxon>
        <taxon>Viridiplantae</taxon>
        <taxon>Chlorophyta</taxon>
        <taxon>core chlorophytes</taxon>
        <taxon>Trebouxiophyceae</taxon>
        <taxon>Trebouxiophyceae incertae sedis</taxon>
        <taxon>Coccomyxaceae</taxon>
        <taxon>Coccomyxa</taxon>
    </lineage>
</organism>
<dbReference type="Proteomes" id="UP001314263">
    <property type="component" value="Unassembled WGS sequence"/>
</dbReference>
<proteinExistence type="predicted"/>
<dbReference type="AlphaFoldDB" id="A0AAV1I1T2"/>
<gene>
    <name evidence="2" type="ORF">CVIRNUC_003008</name>
</gene>
<comment type="caution">
    <text evidence="2">The sequence shown here is derived from an EMBL/GenBank/DDBJ whole genome shotgun (WGS) entry which is preliminary data.</text>
</comment>
<keyword evidence="3" id="KW-1185">Reference proteome</keyword>
<dbReference type="PANTHER" id="PTHR42686:SF1">
    <property type="entry name" value="GH17980P-RELATED"/>
    <property type="match status" value="1"/>
</dbReference>
<dbReference type="GO" id="GO:0016491">
    <property type="term" value="F:oxidoreductase activity"/>
    <property type="evidence" value="ECO:0007669"/>
    <property type="project" value="InterPro"/>
</dbReference>
<evidence type="ECO:0000259" key="1">
    <source>
        <dbReference type="Pfam" id="PF00248"/>
    </source>
</evidence>
<sequence length="188" mass="20598">MQVIAETLPALQKLKETGLVRYIGITGLPLKIFKYILDRVEPGVVNAVLSYCHYSLNDSSLESVVPYLESKGVGIINASLLSMGLLTEQGPPAWHPAPHEVKAACRRAAEYAQAHGSNISQLAIKWALQNESITSHLIGFSKPQQVYDNVETVMTALTADEKKVLDEVLKILAPVHNTTWPSGRPENN</sequence>
<name>A0AAV1I1T2_9CHLO</name>
<dbReference type="Pfam" id="PF00248">
    <property type="entry name" value="Aldo_ket_red"/>
    <property type="match status" value="1"/>
</dbReference>
<protein>
    <recommendedName>
        <fullName evidence="1">NADP-dependent oxidoreductase domain-containing protein</fullName>
    </recommendedName>
</protein>